<dbReference type="EC" id="1.1.1.133" evidence="2"/>
<dbReference type="SUPFAM" id="SSF51735">
    <property type="entry name" value="NAD(P)-binding Rossmann-fold domains"/>
    <property type="match status" value="1"/>
</dbReference>
<organism evidence="4 5">
    <name type="scientific">Cohnella silvisoli</name>
    <dbReference type="NCBI Taxonomy" id="2873699"/>
    <lineage>
        <taxon>Bacteria</taxon>
        <taxon>Bacillati</taxon>
        <taxon>Bacillota</taxon>
        <taxon>Bacilli</taxon>
        <taxon>Bacillales</taxon>
        <taxon>Paenibacillaceae</taxon>
        <taxon>Cohnella</taxon>
    </lineage>
</organism>
<keyword evidence="2 4" id="KW-0560">Oxidoreductase</keyword>
<evidence type="ECO:0000259" key="3">
    <source>
        <dbReference type="Pfam" id="PF04321"/>
    </source>
</evidence>
<dbReference type="InterPro" id="IPR005913">
    <property type="entry name" value="dTDP_dehydrorham_reduct"/>
</dbReference>
<protein>
    <recommendedName>
        <fullName evidence="2">dTDP-4-dehydrorhamnose reductase</fullName>
        <ecNumber evidence="2">1.1.1.133</ecNumber>
    </recommendedName>
</protein>
<comment type="caution">
    <text evidence="4">The sequence shown here is derived from an EMBL/GenBank/DDBJ whole genome shotgun (WGS) entry which is preliminary data.</text>
</comment>
<accession>A0ABV1KVX9</accession>
<sequence length="280" mass="31068">MKVLITGAEGQVGRELVSVFENRGCEVYAYGRSDLDITNGERVSETVNRIKPDAIVHSAAYTKVDQAEADPDQAFLINGTGTKNVVLAAEAVGSKFVYISTDYVFDGKGIKPYNEQHPVNPVSVYGKSKLAGEQVVRSLHSRYFIVRTSWVYGQYGHNFVKTMLKLAEDKYSVSVVADQIGSPTYAVDLAECISRIVQSSQYGIYHVSNSGSCSWYEFAKAIYEEAGISLTLQPVDSDAFPRLAKRPNYSVMDHNNLISNGFGEMRNWREALAEFIKQQS</sequence>
<reference evidence="4 5" key="1">
    <citation type="journal article" date="2023" name="Genome Announc.">
        <title>Pan-Genome Analyses of the Genus Cohnella and Proposal of the Novel Species Cohnella silvisoli sp. nov., Isolated from Forest Soil.</title>
        <authorList>
            <person name="Wang C."/>
            <person name="Mao L."/>
            <person name="Bao G."/>
            <person name="Zhu H."/>
        </authorList>
    </citation>
    <scope>NUCLEOTIDE SEQUENCE [LARGE SCALE GENOMIC DNA]</scope>
    <source>
        <strain evidence="4 5">NL03-T5-1</strain>
    </source>
</reference>
<evidence type="ECO:0000313" key="4">
    <source>
        <dbReference type="EMBL" id="MEQ4484259.1"/>
    </source>
</evidence>
<dbReference type="InterPro" id="IPR036291">
    <property type="entry name" value="NAD(P)-bd_dom_sf"/>
</dbReference>
<dbReference type="PANTHER" id="PTHR10491">
    <property type="entry name" value="DTDP-4-DEHYDRORHAMNOSE REDUCTASE"/>
    <property type="match status" value="1"/>
</dbReference>
<dbReference type="NCBIfam" id="TIGR01214">
    <property type="entry name" value="rmlD"/>
    <property type="match status" value="1"/>
</dbReference>
<comment type="function">
    <text evidence="2">Catalyzes the reduction of dTDP-6-deoxy-L-lyxo-4-hexulose to yield dTDP-L-rhamnose.</text>
</comment>
<dbReference type="PANTHER" id="PTHR10491:SF4">
    <property type="entry name" value="METHIONINE ADENOSYLTRANSFERASE 2 SUBUNIT BETA"/>
    <property type="match status" value="1"/>
</dbReference>
<dbReference type="InterPro" id="IPR029903">
    <property type="entry name" value="RmlD-like-bd"/>
</dbReference>
<feature type="domain" description="RmlD-like substrate binding" evidence="3">
    <location>
        <begin position="1"/>
        <end position="278"/>
    </location>
</feature>
<keyword evidence="5" id="KW-1185">Reference proteome</keyword>
<evidence type="ECO:0000256" key="2">
    <source>
        <dbReference type="RuleBase" id="RU364082"/>
    </source>
</evidence>
<evidence type="ECO:0000313" key="5">
    <source>
        <dbReference type="Proteomes" id="UP001493487"/>
    </source>
</evidence>
<dbReference type="CDD" id="cd05254">
    <property type="entry name" value="dTDP_HR_like_SDR_e"/>
    <property type="match status" value="1"/>
</dbReference>
<dbReference type="Gene3D" id="3.90.25.10">
    <property type="entry name" value="UDP-galactose 4-epimerase, domain 1"/>
    <property type="match status" value="1"/>
</dbReference>
<keyword evidence="2" id="KW-0521">NADP</keyword>
<proteinExistence type="inferred from homology"/>
<name>A0ABV1KVX9_9BACL</name>
<dbReference type="RefSeq" id="WP_232186764.1">
    <property type="nucleotide sequence ID" value="NZ_JAIOAP010000009.1"/>
</dbReference>
<dbReference type="EMBL" id="JASKHM010000010">
    <property type="protein sequence ID" value="MEQ4484259.1"/>
    <property type="molecule type" value="Genomic_DNA"/>
</dbReference>
<dbReference type="Proteomes" id="UP001493487">
    <property type="component" value="Unassembled WGS sequence"/>
</dbReference>
<gene>
    <name evidence="4" type="primary">rfbD</name>
    <name evidence="4" type="ORF">QJS35_17820</name>
</gene>
<evidence type="ECO:0000256" key="1">
    <source>
        <dbReference type="ARBA" id="ARBA00010944"/>
    </source>
</evidence>
<comment type="similarity">
    <text evidence="1 2">Belongs to the dTDP-4-dehydrorhamnose reductase family.</text>
</comment>
<dbReference type="Pfam" id="PF04321">
    <property type="entry name" value="RmlD_sub_bind"/>
    <property type="match status" value="1"/>
</dbReference>
<comment type="pathway">
    <text evidence="2">Carbohydrate biosynthesis; dTDP-L-rhamnose biosynthesis.</text>
</comment>
<dbReference type="GO" id="GO:0008831">
    <property type="term" value="F:dTDP-4-dehydrorhamnose reductase activity"/>
    <property type="evidence" value="ECO:0007669"/>
    <property type="project" value="UniProtKB-EC"/>
</dbReference>
<dbReference type="Gene3D" id="3.40.50.720">
    <property type="entry name" value="NAD(P)-binding Rossmann-like Domain"/>
    <property type="match status" value="1"/>
</dbReference>